<evidence type="ECO:0000256" key="5">
    <source>
        <dbReference type="ARBA" id="ARBA00022729"/>
    </source>
</evidence>
<dbReference type="GO" id="GO:0046872">
    <property type="term" value="F:metal ion binding"/>
    <property type="evidence" value="ECO:0007669"/>
    <property type="project" value="UniProtKB-KW"/>
</dbReference>
<sequence>MQNSSLIFNLINTKRNFLNLYIIIIYSSFIGVSCNDASQKEDEPGPQIPQATVAVGYYLSKEGDDTNPGTKEKPWRTLERLNTANLEPGETVYLQGGTVFPGTLILGPEDSGSKGKLITITSFGTGVATIDGGTKEAAVVRSNYFRIANLNAKGAGRKEGNTANGIELNRATNGTVEQVTIEGFQHSGLRIYSCHNIEAIRVVARSNGFSGIHVAGDFEQRNGRYSFPNNEKNLSRNITLRDCVAENNPGDPSVGDNHSGSGILVEMTKVALIDRCVATNNGWDMPRGGNGPIGIWTHSSDSITIQHSISYRNKTTSNGHDGGGFALDGGVTNSIIQYCLSYENQGAGYGLYQWSEAMDWANNTVRYSISIDDGLPNYGSFSLWNGSNDSRQFSNGHIYNNLIINRVARALQFVSFVANQNFNFYNNIFIGQGEMISGTSSSDKFLGNTYWQIPGGYGISFRGHRSLQEWANASGQEKLDGRLVGLFTDPMLAGPLTTSLTDPYQLHSLAGFRLQPNSPLRDKGLDLQALFQIKRPPLDFYGNPSLSGTAPEPGVHELK</sequence>
<keyword evidence="4" id="KW-0479">Metal-binding</keyword>
<proteinExistence type="inferred from homology"/>
<dbReference type="InterPro" id="IPR011050">
    <property type="entry name" value="Pectin_lyase_fold/virulence"/>
</dbReference>
<accession>A0A5M8Q313</accession>
<evidence type="ECO:0000256" key="6">
    <source>
        <dbReference type="ARBA" id="ARBA00022837"/>
    </source>
</evidence>
<evidence type="ECO:0000256" key="3">
    <source>
        <dbReference type="ARBA" id="ARBA00022525"/>
    </source>
</evidence>
<dbReference type="InterPro" id="IPR052052">
    <property type="entry name" value="Polysaccharide_Lyase_9"/>
</dbReference>
<evidence type="ECO:0000256" key="1">
    <source>
        <dbReference type="ARBA" id="ARBA00001913"/>
    </source>
</evidence>
<keyword evidence="6" id="KW-0106">Calcium</keyword>
<protein>
    <submittedName>
        <fullName evidence="9">Right-handed parallel beta-helix repeat-containing protein</fullName>
    </submittedName>
</protein>
<evidence type="ECO:0000256" key="7">
    <source>
        <dbReference type="ARBA" id="ARBA00023239"/>
    </source>
</evidence>
<comment type="cofactor">
    <cofactor evidence="1">
        <name>Ca(2+)</name>
        <dbReference type="ChEBI" id="CHEBI:29108"/>
    </cofactor>
</comment>
<dbReference type="PANTHER" id="PTHR40088:SF1">
    <property type="entry name" value="PECTATE LYASE PEL9"/>
    <property type="match status" value="1"/>
</dbReference>
<evidence type="ECO:0000313" key="10">
    <source>
        <dbReference type="Proteomes" id="UP000323866"/>
    </source>
</evidence>
<dbReference type="OrthoDB" id="3333873at2"/>
<name>A0A5M8Q313_9BACT</name>
<dbReference type="GO" id="GO:0016837">
    <property type="term" value="F:carbon-oxygen lyase activity, acting on polysaccharides"/>
    <property type="evidence" value="ECO:0007669"/>
    <property type="project" value="TreeGrafter"/>
</dbReference>
<dbReference type="AlphaFoldDB" id="A0A5M8Q313"/>
<reference evidence="9 10" key="1">
    <citation type="submission" date="2019-07" db="EMBL/GenBank/DDBJ databases">
        <authorList>
            <person name="Qu J.-H."/>
        </authorList>
    </citation>
    <scope>NUCLEOTIDE SEQUENCE [LARGE SCALE GENOMIC DNA]</scope>
    <source>
        <strain evidence="9 10">MDT1-10-3</strain>
    </source>
</reference>
<keyword evidence="3" id="KW-0964">Secreted</keyword>
<dbReference type="SUPFAM" id="SSF51126">
    <property type="entry name" value="Pectin lyase-like"/>
    <property type="match status" value="1"/>
</dbReference>
<dbReference type="InterPro" id="IPR006626">
    <property type="entry name" value="PbH1"/>
</dbReference>
<evidence type="ECO:0000256" key="4">
    <source>
        <dbReference type="ARBA" id="ARBA00022723"/>
    </source>
</evidence>
<comment type="subcellular location">
    <subcellularLocation>
        <location evidence="2">Secreted</location>
    </subcellularLocation>
</comment>
<dbReference type="GO" id="GO:0005576">
    <property type="term" value="C:extracellular region"/>
    <property type="evidence" value="ECO:0007669"/>
    <property type="project" value="UniProtKB-SubCell"/>
</dbReference>
<evidence type="ECO:0000313" key="9">
    <source>
        <dbReference type="EMBL" id="KAA6430285.1"/>
    </source>
</evidence>
<dbReference type="InterPro" id="IPR012334">
    <property type="entry name" value="Pectin_lyas_fold"/>
</dbReference>
<keyword evidence="7" id="KW-0456">Lyase</keyword>
<gene>
    <name evidence="9" type="ORF">FOE74_20960</name>
</gene>
<organism evidence="9 10">
    <name type="scientific">Rufibacter glacialis</name>
    <dbReference type="NCBI Taxonomy" id="1259555"/>
    <lineage>
        <taxon>Bacteria</taxon>
        <taxon>Pseudomonadati</taxon>
        <taxon>Bacteroidota</taxon>
        <taxon>Cytophagia</taxon>
        <taxon>Cytophagales</taxon>
        <taxon>Hymenobacteraceae</taxon>
        <taxon>Rufibacter</taxon>
    </lineage>
</organism>
<dbReference type="Gene3D" id="2.160.20.10">
    <property type="entry name" value="Single-stranded right-handed beta-helix, Pectin lyase-like"/>
    <property type="match status" value="1"/>
</dbReference>
<evidence type="ECO:0000256" key="2">
    <source>
        <dbReference type="ARBA" id="ARBA00004613"/>
    </source>
</evidence>
<comment type="similarity">
    <text evidence="8">Belongs to the polysaccharide lyase 9 family.</text>
</comment>
<dbReference type="SMART" id="SM00710">
    <property type="entry name" value="PbH1"/>
    <property type="match status" value="8"/>
</dbReference>
<dbReference type="Proteomes" id="UP000323866">
    <property type="component" value="Unassembled WGS sequence"/>
</dbReference>
<keyword evidence="5" id="KW-0732">Signal</keyword>
<evidence type="ECO:0000256" key="8">
    <source>
        <dbReference type="ARBA" id="ARBA00038263"/>
    </source>
</evidence>
<comment type="caution">
    <text evidence="9">The sequence shown here is derived from an EMBL/GenBank/DDBJ whole genome shotgun (WGS) entry which is preliminary data.</text>
</comment>
<dbReference type="EMBL" id="VKKZ01000026">
    <property type="protein sequence ID" value="KAA6430285.1"/>
    <property type="molecule type" value="Genomic_DNA"/>
</dbReference>
<reference evidence="9 10" key="2">
    <citation type="submission" date="2019-09" db="EMBL/GenBank/DDBJ databases">
        <title>A bacterium isolated from glacier soil.</title>
        <authorList>
            <person name="Liu Q."/>
        </authorList>
    </citation>
    <scope>NUCLEOTIDE SEQUENCE [LARGE SCALE GENOMIC DNA]</scope>
    <source>
        <strain evidence="9 10">MDT1-10-3</strain>
    </source>
</reference>
<dbReference type="PANTHER" id="PTHR40088">
    <property type="entry name" value="PECTATE LYASE (EUROFUNG)"/>
    <property type="match status" value="1"/>
</dbReference>